<feature type="compositionally biased region" description="Basic and acidic residues" evidence="1">
    <location>
        <begin position="44"/>
        <end position="62"/>
    </location>
</feature>
<name>A0AAV4PBB5_9ARAC</name>
<proteinExistence type="predicted"/>
<protein>
    <submittedName>
        <fullName evidence="2">Uncharacterized protein</fullName>
    </submittedName>
</protein>
<organism evidence="2 3">
    <name type="scientific">Caerostris darwini</name>
    <dbReference type="NCBI Taxonomy" id="1538125"/>
    <lineage>
        <taxon>Eukaryota</taxon>
        <taxon>Metazoa</taxon>
        <taxon>Ecdysozoa</taxon>
        <taxon>Arthropoda</taxon>
        <taxon>Chelicerata</taxon>
        <taxon>Arachnida</taxon>
        <taxon>Araneae</taxon>
        <taxon>Araneomorphae</taxon>
        <taxon>Entelegynae</taxon>
        <taxon>Araneoidea</taxon>
        <taxon>Araneidae</taxon>
        <taxon>Caerostris</taxon>
    </lineage>
</organism>
<feature type="region of interest" description="Disordered" evidence="1">
    <location>
        <begin position="1"/>
        <end position="72"/>
    </location>
</feature>
<evidence type="ECO:0000256" key="1">
    <source>
        <dbReference type="SAM" id="MobiDB-lite"/>
    </source>
</evidence>
<dbReference type="EMBL" id="BPLQ01002618">
    <property type="protein sequence ID" value="GIX94495.1"/>
    <property type="molecule type" value="Genomic_DNA"/>
</dbReference>
<comment type="caution">
    <text evidence="2">The sequence shown here is derived from an EMBL/GenBank/DDBJ whole genome shotgun (WGS) entry which is preliminary data.</text>
</comment>
<reference evidence="2 3" key="1">
    <citation type="submission" date="2021-06" db="EMBL/GenBank/DDBJ databases">
        <title>Caerostris darwini draft genome.</title>
        <authorList>
            <person name="Kono N."/>
            <person name="Arakawa K."/>
        </authorList>
    </citation>
    <scope>NUCLEOTIDE SEQUENCE [LARGE SCALE GENOMIC DNA]</scope>
</reference>
<dbReference type="Proteomes" id="UP001054837">
    <property type="component" value="Unassembled WGS sequence"/>
</dbReference>
<sequence>MSEEILTNSKFNYTDRHPLESAPATRQSTSEQELQLQDALQHGNSRDPKETLLTQEPRRSEAGDESSQATRGHHRCLCPVLAALHGSVCGDGSL</sequence>
<dbReference type="AlphaFoldDB" id="A0AAV4PBB5"/>
<keyword evidence="3" id="KW-1185">Reference proteome</keyword>
<evidence type="ECO:0000313" key="2">
    <source>
        <dbReference type="EMBL" id="GIX94495.1"/>
    </source>
</evidence>
<feature type="compositionally biased region" description="Polar residues" evidence="1">
    <location>
        <begin position="1"/>
        <end position="12"/>
    </location>
</feature>
<accession>A0AAV4PBB5</accession>
<gene>
    <name evidence="2" type="ORF">CDAR_620001</name>
</gene>
<feature type="compositionally biased region" description="Polar residues" evidence="1">
    <location>
        <begin position="24"/>
        <end position="35"/>
    </location>
</feature>
<evidence type="ECO:0000313" key="3">
    <source>
        <dbReference type="Proteomes" id="UP001054837"/>
    </source>
</evidence>